<evidence type="ECO:0000313" key="1">
    <source>
        <dbReference type="EMBL" id="KFM71543.1"/>
    </source>
</evidence>
<proteinExistence type="predicted"/>
<protein>
    <submittedName>
        <fullName evidence="1">Uncharacterized protein</fullName>
    </submittedName>
</protein>
<dbReference type="AlphaFoldDB" id="A0A087U2F4"/>
<dbReference type="EMBL" id="KK117838">
    <property type="protein sequence ID" value="KFM71543.1"/>
    <property type="molecule type" value="Genomic_DNA"/>
</dbReference>
<name>A0A087U2F4_STEMI</name>
<feature type="non-terminal residue" evidence="1">
    <location>
        <position position="91"/>
    </location>
</feature>
<evidence type="ECO:0000313" key="2">
    <source>
        <dbReference type="Proteomes" id="UP000054359"/>
    </source>
</evidence>
<organism evidence="1 2">
    <name type="scientific">Stegodyphus mimosarum</name>
    <name type="common">African social velvet spider</name>
    <dbReference type="NCBI Taxonomy" id="407821"/>
    <lineage>
        <taxon>Eukaryota</taxon>
        <taxon>Metazoa</taxon>
        <taxon>Ecdysozoa</taxon>
        <taxon>Arthropoda</taxon>
        <taxon>Chelicerata</taxon>
        <taxon>Arachnida</taxon>
        <taxon>Araneae</taxon>
        <taxon>Araneomorphae</taxon>
        <taxon>Entelegynae</taxon>
        <taxon>Eresoidea</taxon>
        <taxon>Eresidae</taxon>
        <taxon>Stegodyphus</taxon>
    </lineage>
</organism>
<sequence>MGVKISERHPLLDWNVEVYPINGHCVDDEPRTSLFLRCRSPGYSPHENFWHSTVAAKLLAQISIEETRSVHIEDSVKFSLLIPIHVPLKET</sequence>
<keyword evidence="2" id="KW-1185">Reference proteome</keyword>
<reference evidence="1 2" key="1">
    <citation type="submission" date="2013-11" db="EMBL/GenBank/DDBJ databases">
        <title>Genome sequencing of Stegodyphus mimosarum.</title>
        <authorList>
            <person name="Bechsgaard J."/>
        </authorList>
    </citation>
    <scope>NUCLEOTIDE SEQUENCE [LARGE SCALE GENOMIC DNA]</scope>
</reference>
<accession>A0A087U2F4</accession>
<gene>
    <name evidence="1" type="ORF">X975_26784</name>
</gene>
<dbReference type="Proteomes" id="UP000054359">
    <property type="component" value="Unassembled WGS sequence"/>
</dbReference>